<comment type="caution">
    <text evidence="1">The sequence shown here is derived from an EMBL/GenBank/DDBJ whole genome shotgun (WGS) entry which is preliminary data.</text>
</comment>
<dbReference type="EMBL" id="JARTCD010000093">
    <property type="protein sequence ID" value="KAJ8652820.1"/>
    <property type="molecule type" value="Genomic_DNA"/>
</dbReference>
<dbReference type="GeneID" id="83218959"/>
<proteinExistence type="predicted"/>
<evidence type="ECO:0000313" key="2">
    <source>
        <dbReference type="Proteomes" id="UP001234581"/>
    </source>
</evidence>
<dbReference type="AlphaFoldDB" id="A0AAD7XSK8"/>
<name>A0AAD7XSK8_9FUNG</name>
<dbReference type="RefSeq" id="XP_058337734.1">
    <property type="nucleotide sequence ID" value="XM_058491524.1"/>
</dbReference>
<keyword evidence="2" id="KW-1185">Reference proteome</keyword>
<organism evidence="1 2">
    <name type="scientific">Lichtheimia ornata</name>
    <dbReference type="NCBI Taxonomy" id="688661"/>
    <lineage>
        <taxon>Eukaryota</taxon>
        <taxon>Fungi</taxon>
        <taxon>Fungi incertae sedis</taxon>
        <taxon>Mucoromycota</taxon>
        <taxon>Mucoromycotina</taxon>
        <taxon>Mucoromycetes</taxon>
        <taxon>Mucorales</taxon>
        <taxon>Lichtheimiaceae</taxon>
        <taxon>Lichtheimia</taxon>
    </lineage>
</organism>
<evidence type="ECO:0000313" key="1">
    <source>
        <dbReference type="EMBL" id="KAJ8652820.1"/>
    </source>
</evidence>
<sequence length="98" mass="10886">MQRINSGNDNTCSVMADLIRNRYRDPGVGDFLMGNDELLRRMGRHVDSLLCTKNVDAALAVAKEMTFMVPASSTGALYERLITNYKRLSDKMDQAAVG</sequence>
<dbReference type="Proteomes" id="UP001234581">
    <property type="component" value="Unassembled WGS sequence"/>
</dbReference>
<protein>
    <submittedName>
        <fullName evidence="1">Uncharacterized protein</fullName>
    </submittedName>
</protein>
<gene>
    <name evidence="1" type="ORF">O0I10_011559</name>
</gene>
<accession>A0AAD7XSK8</accession>
<reference evidence="1 2" key="1">
    <citation type="submission" date="2023-03" db="EMBL/GenBank/DDBJ databases">
        <title>Genome sequence of Lichtheimia ornata CBS 291.66.</title>
        <authorList>
            <person name="Mohabir J.T."/>
            <person name="Shea T.P."/>
            <person name="Kurbessoian T."/>
            <person name="Berby B."/>
            <person name="Fontaine J."/>
            <person name="Livny J."/>
            <person name="Gnirke A."/>
            <person name="Stajich J.E."/>
            <person name="Cuomo C.A."/>
        </authorList>
    </citation>
    <scope>NUCLEOTIDE SEQUENCE [LARGE SCALE GENOMIC DNA]</scope>
    <source>
        <strain evidence="1">CBS 291.66</strain>
    </source>
</reference>